<feature type="region of interest" description="Disordered" evidence="4">
    <location>
        <begin position="1"/>
        <end position="71"/>
    </location>
</feature>
<proteinExistence type="predicted"/>
<reference evidence="6 7" key="1">
    <citation type="submission" date="2009-11" db="EMBL/GenBank/DDBJ databases">
        <title>Annotation of Allomyces macrogynus ATCC 38327.</title>
        <authorList>
            <consortium name="The Broad Institute Genome Sequencing Platform"/>
            <person name="Russ C."/>
            <person name="Cuomo C."/>
            <person name="Burger G."/>
            <person name="Gray M.W."/>
            <person name="Holland P.W.H."/>
            <person name="King N."/>
            <person name="Lang F.B.F."/>
            <person name="Roger A.J."/>
            <person name="Ruiz-Trillo I."/>
            <person name="Young S.K."/>
            <person name="Zeng Q."/>
            <person name="Gargeya S."/>
            <person name="Fitzgerald M."/>
            <person name="Haas B."/>
            <person name="Abouelleil A."/>
            <person name="Alvarado L."/>
            <person name="Arachchi H.M."/>
            <person name="Berlin A."/>
            <person name="Chapman S.B."/>
            <person name="Gearin G."/>
            <person name="Goldberg J."/>
            <person name="Griggs A."/>
            <person name="Gujja S."/>
            <person name="Hansen M."/>
            <person name="Heiman D."/>
            <person name="Howarth C."/>
            <person name="Larimer J."/>
            <person name="Lui A."/>
            <person name="MacDonald P.J.P."/>
            <person name="McCowen C."/>
            <person name="Montmayeur A."/>
            <person name="Murphy C."/>
            <person name="Neiman D."/>
            <person name="Pearson M."/>
            <person name="Priest M."/>
            <person name="Roberts A."/>
            <person name="Saif S."/>
            <person name="Shea T."/>
            <person name="Sisk P."/>
            <person name="Stolte C."/>
            <person name="Sykes S."/>
            <person name="Wortman J."/>
            <person name="Nusbaum C."/>
            <person name="Birren B."/>
        </authorList>
    </citation>
    <scope>NUCLEOTIDE SEQUENCE [LARGE SCALE GENOMIC DNA]</scope>
    <source>
        <strain evidence="6 7">ATCC 38327</strain>
    </source>
</reference>
<protein>
    <recommendedName>
        <fullName evidence="5">Exonuclease domain-containing protein</fullName>
    </recommendedName>
</protein>
<evidence type="ECO:0000256" key="2">
    <source>
        <dbReference type="ARBA" id="ARBA00022801"/>
    </source>
</evidence>
<gene>
    <name evidence="6" type="ORF">AMAG_10714</name>
</gene>
<feature type="region of interest" description="Disordered" evidence="4">
    <location>
        <begin position="404"/>
        <end position="482"/>
    </location>
</feature>
<dbReference type="GO" id="GO:0003676">
    <property type="term" value="F:nucleic acid binding"/>
    <property type="evidence" value="ECO:0007669"/>
    <property type="project" value="InterPro"/>
</dbReference>
<keyword evidence="1" id="KW-0540">Nuclease</keyword>
<feature type="compositionally biased region" description="Basic residues" evidence="4">
    <location>
        <begin position="1"/>
        <end position="15"/>
    </location>
</feature>
<keyword evidence="2" id="KW-0378">Hydrolase</keyword>
<dbReference type="eggNOG" id="KOG0542">
    <property type="taxonomic scope" value="Eukaryota"/>
</dbReference>
<feature type="compositionally biased region" description="Basic residues" evidence="4">
    <location>
        <begin position="473"/>
        <end position="482"/>
    </location>
</feature>
<dbReference type="CDD" id="cd06133">
    <property type="entry name" value="ERI-1_3'hExo_like"/>
    <property type="match status" value="1"/>
</dbReference>
<dbReference type="PANTHER" id="PTHR23044">
    <property type="entry name" value="3'-5' EXONUCLEASE ERI1-RELATED"/>
    <property type="match status" value="1"/>
</dbReference>
<dbReference type="SUPFAM" id="SSF53098">
    <property type="entry name" value="Ribonuclease H-like"/>
    <property type="match status" value="1"/>
</dbReference>
<dbReference type="VEuPathDB" id="FungiDB:AMAG_10714"/>
<dbReference type="SMART" id="SM00479">
    <property type="entry name" value="EXOIII"/>
    <property type="match status" value="1"/>
</dbReference>
<feature type="compositionally biased region" description="Polar residues" evidence="4">
    <location>
        <begin position="53"/>
        <end position="71"/>
    </location>
</feature>
<accession>A0A0L0SR98</accession>
<feature type="compositionally biased region" description="Low complexity" evidence="4">
    <location>
        <begin position="445"/>
        <end position="458"/>
    </location>
</feature>
<dbReference type="GO" id="GO:0000175">
    <property type="term" value="F:3'-5'-RNA exonuclease activity"/>
    <property type="evidence" value="ECO:0007669"/>
    <property type="project" value="InterPro"/>
</dbReference>
<dbReference type="InterPro" id="IPR051274">
    <property type="entry name" value="3-5_Exoribonuclease"/>
</dbReference>
<evidence type="ECO:0000259" key="5">
    <source>
        <dbReference type="SMART" id="SM00479"/>
    </source>
</evidence>
<dbReference type="InterPro" id="IPR012337">
    <property type="entry name" value="RNaseH-like_sf"/>
</dbReference>
<keyword evidence="7" id="KW-1185">Reference proteome</keyword>
<evidence type="ECO:0000256" key="1">
    <source>
        <dbReference type="ARBA" id="ARBA00022722"/>
    </source>
</evidence>
<feature type="compositionally biased region" description="Gly residues" evidence="4">
    <location>
        <begin position="404"/>
        <end position="414"/>
    </location>
</feature>
<dbReference type="InterPro" id="IPR047201">
    <property type="entry name" value="ERI-1_3'hExo-like"/>
</dbReference>
<reference evidence="7" key="2">
    <citation type="submission" date="2009-11" db="EMBL/GenBank/DDBJ databases">
        <title>The Genome Sequence of Allomyces macrogynus strain ATCC 38327.</title>
        <authorList>
            <consortium name="The Broad Institute Genome Sequencing Platform"/>
            <person name="Russ C."/>
            <person name="Cuomo C."/>
            <person name="Shea T."/>
            <person name="Young S.K."/>
            <person name="Zeng Q."/>
            <person name="Koehrsen M."/>
            <person name="Haas B."/>
            <person name="Borodovsky M."/>
            <person name="Guigo R."/>
            <person name="Alvarado L."/>
            <person name="Berlin A."/>
            <person name="Borenstein D."/>
            <person name="Chen Z."/>
            <person name="Engels R."/>
            <person name="Freedman E."/>
            <person name="Gellesch M."/>
            <person name="Goldberg J."/>
            <person name="Griggs A."/>
            <person name="Gujja S."/>
            <person name="Heiman D."/>
            <person name="Hepburn T."/>
            <person name="Howarth C."/>
            <person name="Jen D."/>
            <person name="Larson L."/>
            <person name="Lewis B."/>
            <person name="Mehta T."/>
            <person name="Park D."/>
            <person name="Pearson M."/>
            <person name="Roberts A."/>
            <person name="Saif S."/>
            <person name="Shenoy N."/>
            <person name="Sisk P."/>
            <person name="Stolte C."/>
            <person name="Sykes S."/>
            <person name="Walk T."/>
            <person name="White J."/>
            <person name="Yandava C."/>
            <person name="Burger G."/>
            <person name="Gray M.W."/>
            <person name="Holland P.W.H."/>
            <person name="King N."/>
            <person name="Lang F.B.F."/>
            <person name="Roger A.J."/>
            <person name="Ruiz-Trillo I."/>
            <person name="Lander E."/>
            <person name="Nusbaum C."/>
        </authorList>
    </citation>
    <scope>NUCLEOTIDE SEQUENCE [LARGE SCALE GENOMIC DNA]</scope>
    <source>
        <strain evidence="7">ATCC 38327</strain>
    </source>
</reference>
<dbReference type="EMBL" id="GG745346">
    <property type="protein sequence ID" value="KNE65048.1"/>
    <property type="molecule type" value="Genomic_DNA"/>
</dbReference>
<dbReference type="AlphaFoldDB" id="A0A0L0SR98"/>
<evidence type="ECO:0000313" key="7">
    <source>
        <dbReference type="Proteomes" id="UP000054350"/>
    </source>
</evidence>
<feature type="domain" description="Exonuclease" evidence="5">
    <location>
        <begin position="98"/>
        <end position="317"/>
    </location>
</feature>
<keyword evidence="3" id="KW-0269">Exonuclease</keyword>
<sequence length="482" mass="51455">MAKDRGKKKKTHSGRSGHYQQSATYDHHDHEPTTTSTLALTHSDEHHDPAPSAKSSNCSTSPTTAPDTTIAEPSTTIDASASAPSAPPARKPAGPRQFLLVIDVEGTCDEHARFDYFNEIIELPCVLADGVTGDVIDEFQTYVRPIEQPTLSDYCTRLTGITQAQVDAAPTFPAALWRLEAWLQTHGVLAVFSFTRGDEDALVDAVAAPSLGEKKVKTAAGPPDGVNVTVVTDGPWDVRDFLRKSLTIHHLPRPWYLRRFLDTRKFIHRTLHPTTSLSLAGQLHLFGLTFTGREHSGLDDSRNIARIVAHLIQVEKCVLRANWRLTGTLTHGARVARAVPHGGRCWRSGDEVWEWVDVSRDGKVVRQRPPRPVGELKVATVGGDAGATSGEKAAVAVWTGVGENGPVGDGGAGDCAGPDGGEDGTAGGDGAATEDGLTGNEGTPDAADSDAAVLSAEAADAEEASYEAEWKVVKARPSRRAD</sequence>
<dbReference type="OrthoDB" id="448399at2759"/>
<dbReference type="STRING" id="578462.A0A0L0SR98"/>
<dbReference type="PANTHER" id="PTHR23044:SF61">
    <property type="entry name" value="3'-5' EXORIBONUCLEASE 1-RELATED"/>
    <property type="match status" value="1"/>
</dbReference>
<evidence type="ECO:0000313" key="6">
    <source>
        <dbReference type="EMBL" id="KNE65048.1"/>
    </source>
</evidence>
<dbReference type="InterPro" id="IPR036397">
    <property type="entry name" value="RNaseH_sf"/>
</dbReference>
<name>A0A0L0SR98_ALLM3</name>
<dbReference type="Gene3D" id="3.30.420.10">
    <property type="entry name" value="Ribonuclease H-like superfamily/Ribonuclease H"/>
    <property type="match status" value="1"/>
</dbReference>
<evidence type="ECO:0000256" key="4">
    <source>
        <dbReference type="SAM" id="MobiDB-lite"/>
    </source>
</evidence>
<organism evidence="6 7">
    <name type="scientific">Allomyces macrogynus (strain ATCC 38327)</name>
    <name type="common">Allomyces javanicus var. macrogynus</name>
    <dbReference type="NCBI Taxonomy" id="578462"/>
    <lineage>
        <taxon>Eukaryota</taxon>
        <taxon>Fungi</taxon>
        <taxon>Fungi incertae sedis</taxon>
        <taxon>Blastocladiomycota</taxon>
        <taxon>Blastocladiomycetes</taxon>
        <taxon>Blastocladiales</taxon>
        <taxon>Blastocladiaceae</taxon>
        <taxon>Allomyces</taxon>
    </lineage>
</organism>
<evidence type="ECO:0000256" key="3">
    <source>
        <dbReference type="ARBA" id="ARBA00022839"/>
    </source>
</evidence>
<dbReference type="Proteomes" id="UP000054350">
    <property type="component" value="Unassembled WGS sequence"/>
</dbReference>
<dbReference type="Pfam" id="PF00929">
    <property type="entry name" value="RNase_T"/>
    <property type="match status" value="1"/>
</dbReference>
<dbReference type="InterPro" id="IPR013520">
    <property type="entry name" value="Ribonucl_H"/>
</dbReference>